<accession>A0A2P8GI84</accession>
<reference evidence="1 2" key="1">
    <citation type="submission" date="2018-03" db="EMBL/GenBank/DDBJ databases">
        <title>Genomic Encyclopedia of Archaeal and Bacterial Type Strains, Phase II (KMG-II): from individual species to whole genera.</title>
        <authorList>
            <person name="Goeker M."/>
        </authorList>
    </citation>
    <scope>NUCLEOTIDE SEQUENCE [LARGE SCALE GENOMIC DNA]</scope>
    <source>
        <strain evidence="1 2">DSM 29057</strain>
    </source>
</reference>
<organism evidence="1 2">
    <name type="scientific">Dyadobacter jiangsuensis</name>
    <dbReference type="NCBI Taxonomy" id="1591085"/>
    <lineage>
        <taxon>Bacteria</taxon>
        <taxon>Pseudomonadati</taxon>
        <taxon>Bacteroidota</taxon>
        <taxon>Cytophagia</taxon>
        <taxon>Cytophagales</taxon>
        <taxon>Spirosomataceae</taxon>
        <taxon>Dyadobacter</taxon>
    </lineage>
</organism>
<protein>
    <submittedName>
        <fullName evidence="1">tRNA pseudouridine32 synthase / 23S rRNA pseudouridine746 synthase</fullName>
    </submittedName>
</protein>
<dbReference type="Proteomes" id="UP000241964">
    <property type="component" value="Unassembled WGS sequence"/>
</dbReference>
<proteinExistence type="predicted"/>
<gene>
    <name evidence="1" type="ORF">CLV60_1019</name>
</gene>
<comment type="caution">
    <text evidence="1">The sequence shown here is derived from an EMBL/GenBank/DDBJ whole genome shotgun (WGS) entry which is preliminary data.</text>
</comment>
<sequence length="265" mass="30068">MNTGSTEKHSVIHYFNGTPGDFPLPEKFTFPFHYQPHAISLLAVEKLQSHLEVQQNWVHNFGLSASDEAVIGKMFGVLVVLTRDDRIGYLAAFSGKLAGRNHHDGFVPPIFDGLADGAFLNAGMHELSNINEQIRTLQTRKPEGFEEEIQSLKTARKIHSNRLQNEIYDQYHFLNQAGEEKSLRAIFEGASYKNPPAGAGECAAPKMLQYAFRHRMKPVAMAEFWWGQSPKSDFWQHRHFYPACREKCEPILTHMLAGMELEDAP</sequence>
<dbReference type="RefSeq" id="WP_229210748.1">
    <property type="nucleotide sequence ID" value="NZ_PYAS01000001.1"/>
</dbReference>
<keyword evidence="2" id="KW-1185">Reference proteome</keyword>
<dbReference type="AlphaFoldDB" id="A0A2P8GI84"/>
<dbReference type="EMBL" id="PYAS01000001">
    <property type="protein sequence ID" value="PSL33640.1"/>
    <property type="molecule type" value="Genomic_DNA"/>
</dbReference>
<name>A0A2P8GI84_9BACT</name>
<evidence type="ECO:0000313" key="1">
    <source>
        <dbReference type="EMBL" id="PSL33640.1"/>
    </source>
</evidence>
<evidence type="ECO:0000313" key="2">
    <source>
        <dbReference type="Proteomes" id="UP000241964"/>
    </source>
</evidence>